<dbReference type="PANTHER" id="PTHR35807:SF1">
    <property type="entry name" value="TRANSCRIPTIONAL REGULATOR REDD"/>
    <property type="match status" value="1"/>
</dbReference>
<evidence type="ECO:0000256" key="4">
    <source>
        <dbReference type="ARBA" id="ARBA00023163"/>
    </source>
</evidence>
<keyword evidence="8" id="KW-1185">Reference proteome</keyword>
<dbReference type="InterPro" id="IPR005158">
    <property type="entry name" value="BTAD"/>
</dbReference>
<protein>
    <recommendedName>
        <fullName evidence="6">OmpR/PhoB-type domain-containing protein</fullName>
    </recommendedName>
</protein>
<dbReference type="GO" id="GO:0000160">
    <property type="term" value="P:phosphorelay signal transduction system"/>
    <property type="evidence" value="ECO:0007669"/>
    <property type="project" value="InterPro"/>
</dbReference>
<dbReference type="Pfam" id="PF03704">
    <property type="entry name" value="BTAD"/>
    <property type="match status" value="1"/>
</dbReference>
<evidence type="ECO:0000256" key="2">
    <source>
        <dbReference type="ARBA" id="ARBA00023015"/>
    </source>
</evidence>
<dbReference type="SUPFAM" id="SSF52540">
    <property type="entry name" value="P-loop containing nucleoside triphosphate hydrolases"/>
    <property type="match status" value="1"/>
</dbReference>
<dbReference type="InterPro" id="IPR016032">
    <property type="entry name" value="Sig_transdc_resp-reg_C-effctor"/>
</dbReference>
<dbReference type="OrthoDB" id="134501at2"/>
<dbReference type="InterPro" id="IPR011990">
    <property type="entry name" value="TPR-like_helical_dom_sf"/>
</dbReference>
<dbReference type="InterPro" id="IPR051677">
    <property type="entry name" value="AfsR-DnrI-RedD_regulator"/>
</dbReference>
<comment type="similarity">
    <text evidence="1">Belongs to the AfsR/DnrI/RedD regulatory family.</text>
</comment>
<evidence type="ECO:0000256" key="3">
    <source>
        <dbReference type="ARBA" id="ARBA00023125"/>
    </source>
</evidence>
<dbReference type="Pfam" id="PF00486">
    <property type="entry name" value="Trans_reg_C"/>
    <property type="match status" value="1"/>
</dbReference>
<name>A0A0A0BQ21_9CELL</name>
<accession>A0A0A0BQ21</accession>
<evidence type="ECO:0000313" key="7">
    <source>
        <dbReference type="EMBL" id="KGM10061.1"/>
    </source>
</evidence>
<dbReference type="PROSITE" id="PS51755">
    <property type="entry name" value="OMPR_PHOB"/>
    <property type="match status" value="1"/>
</dbReference>
<dbReference type="InterPro" id="IPR027417">
    <property type="entry name" value="P-loop_NTPase"/>
</dbReference>
<keyword evidence="2" id="KW-0805">Transcription regulation</keyword>
<dbReference type="PANTHER" id="PTHR35807">
    <property type="entry name" value="TRANSCRIPTIONAL REGULATOR REDD-RELATED"/>
    <property type="match status" value="1"/>
</dbReference>
<reference evidence="7 8" key="1">
    <citation type="submission" date="2013-08" db="EMBL/GenBank/DDBJ databases">
        <title>Genome sequencing of Cellulomonas carbonis T26.</title>
        <authorList>
            <person name="Chen F."/>
            <person name="Li Y."/>
            <person name="Wang G."/>
        </authorList>
    </citation>
    <scope>NUCLEOTIDE SEQUENCE [LARGE SCALE GENOMIC DNA]</scope>
    <source>
        <strain evidence="7 8">T26</strain>
    </source>
</reference>
<dbReference type="Gene3D" id="1.25.40.10">
    <property type="entry name" value="Tetratricopeptide repeat domain"/>
    <property type="match status" value="2"/>
</dbReference>
<sequence length="1091" mass="118190">MDFRALGPLEVRRPDGTRVELGSAKVRTLLAVLLADAGRPVPVDVIVDQLWGDTPPPSATGTVQTYVSQLRRALAAPGTESLVVTRAPGYALVVEPDAVDVLHLPRLVAAAHDSVESGAVADAEAPLVSAIELWRGEPFPELGDRHVGAAAERARLTELWLQARELLATVRLRLGRPDAAVVDLERLVVEHPLRERVWARLVEALYAAHRQADALEACRTAARLLRDELGIDPGPELRALEEAVLRQDPDLLHAPAPPAARPAEPMQVTEASLVGRRAERARIRAAMAEVTRGHGSVLLLEGEAGIGKTRLAEAAATSAAAQGWRVAWSRCADDAGAPSLWPWTNVVSALGTEPLAAPAEDDPDRSRFTVFEEIRGRLRATAATTPVLVVLDDLQAADTTSVQLLQLLAHHLADMRLLVVVTVRTVGEALPLAVTECLAAIASEPHAQRIQLAGLGEGDVRDLVTATLRATEDEAPPDPDGLAREVYSRTDGNPFIVVELVRLLRAEDGLAEGAARPVALPPSVRDVLSHRLTRLPEETAALLRLAALVGRDVELGLLQSAAETDAERVIELLEPAVVSGVLTEEDGWRWRFSHALVQETLLDGMPRVTEARLHARVARALEQRGDGVEVERRAHHLFHAVPVLGAAPARRYAVLAAAAARERVGHAEAAAHTRRALSLLPPGEDDVERHRLLVTLGDDLLRTGHLLEAQDVVAEALDLARRLDDPVLLAEAASVWGGVTLWNWRGYGVVDEDLVHLLRTLADRAQHHDPALQARLLGTLGVELAYSDRRADGVAYAARAVEIARDLGDPVVLGRALNNYGLVTWGSDDRVERRLEAADESMSLAGRGLPARTEFFARLHRGPLRLHLGDVEGFRQDLAGATRLAEGLTGPEVRPHILYQEAGLAMLEGDWDVAEQRAEEAYELYRRTSLWGAQCCLALHRFTFRRREGRVGEVLDLLVDGGDMGVPLLQSVAVLAAVEAGDPEEARRLRRRWAPALPQDWTTDAHVVVRAWLELRTGADVDASYLELLPLSGRQVVVGTATAVWGPYDAVLADLAAARGDEAAARMHRERALAHGRRLGSPWQSGLSVGR</sequence>
<evidence type="ECO:0000259" key="6">
    <source>
        <dbReference type="PROSITE" id="PS51755"/>
    </source>
</evidence>
<dbReference type="InterPro" id="IPR036388">
    <property type="entry name" value="WH-like_DNA-bd_sf"/>
</dbReference>
<dbReference type="RefSeq" id="WP_043607696.1">
    <property type="nucleotide sequence ID" value="NZ_AXCY01000065.1"/>
</dbReference>
<dbReference type="Gene3D" id="1.10.10.10">
    <property type="entry name" value="Winged helix-like DNA-binding domain superfamily/Winged helix DNA-binding domain"/>
    <property type="match status" value="1"/>
</dbReference>
<feature type="domain" description="OmpR/PhoB-type" evidence="6">
    <location>
        <begin position="1"/>
        <end position="94"/>
    </location>
</feature>
<comment type="caution">
    <text evidence="7">The sequence shown here is derived from an EMBL/GenBank/DDBJ whole genome shotgun (WGS) entry which is preliminary data.</text>
</comment>
<dbReference type="Gene3D" id="3.40.50.300">
    <property type="entry name" value="P-loop containing nucleotide triphosphate hydrolases"/>
    <property type="match status" value="1"/>
</dbReference>
<dbReference type="GO" id="GO:0006355">
    <property type="term" value="P:regulation of DNA-templated transcription"/>
    <property type="evidence" value="ECO:0007669"/>
    <property type="project" value="InterPro"/>
</dbReference>
<keyword evidence="3 5" id="KW-0238">DNA-binding</keyword>
<evidence type="ECO:0000256" key="1">
    <source>
        <dbReference type="ARBA" id="ARBA00005820"/>
    </source>
</evidence>
<keyword evidence="4" id="KW-0804">Transcription</keyword>
<proteinExistence type="inferred from homology"/>
<dbReference type="AlphaFoldDB" id="A0A0A0BQ21"/>
<dbReference type="Proteomes" id="UP000029839">
    <property type="component" value="Unassembled WGS sequence"/>
</dbReference>
<dbReference type="InterPro" id="IPR041664">
    <property type="entry name" value="AAA_16"/>
</dbReference>
<organism evidence="7 8">
    <name type="scientific">Cellulomonas carbonis T26</name>
    <dbReference type="NCBI Taxonomy" id="947969"/>
    <lineage>
        <taxon>Bacteria</taxon>
        <taxon>Bacillati</taxon>
        <taxon>Actinomycetota</taxon>
        <taxon>Actinomycetes</taxon>
        <taxon>Micrococcales</taxon>
        <taxon>Cellulomonadaceae</taxon>
        <taxon>Cellulomonas</taxon>
    </lineage>
</organism>
<feature type="DNA-binding region" description="OmpR/PhoB-type" evidence="5">
    <location>
        <begin position="1"/>
        <end position="94"/>
    </location>
</feature>
<dbReference type="GO" id="GO:0003677">
    <property type="term" value="F:DNA binding"/>
    <property type="evidence" value="ECO:0007669"/>
    <property type="project" value="UniProtKB-UniRule"/>
</dbReference>
<reference evidence="7 8" key="2">
    <citation type="journal article" date="2015" name="Stand. Genomic Sci.">
        <title>Draft genome sequence of Cellulomonas carbonis T26(T) and comparative analysis of six Cellulomonas genomes.</title>
        <authorList>
            <person name="Zhuang W."/>
            <person name="Zhang S."/>
            <person name="Xia X."/>
            <person name="Wang G."/>
        </authorList>
    </citation>
    <scope>NUCLEOTIDE SEQUENCE [LARGE SCALE GENOMIC DNA]</scope>
    <source>
        <strain evidence="7 8">T26</strain>
    </source>
</reference>
<dbReference type="SMART" id="SM01043">
    <property type="entry name" value="BTAD"/>
    <property type="match status" value="1"/>
</dbReference>
<dbReference type="EMBL" id="AXCY01000065">
    <property type="protein sequence ID" value="KGM10061.1"/>
    <property type="molecule type" value="Genomic_DNA"/>
</dbReference>
<dbReference type="SUPFAM" id="SSF48452">
    <property type="entry name" value="TPR-like"/>
    <property type="match status" value="1"/>
</dbReference>
<dbReference type="SUPFAM" id="SSF46894">
    <property type="entry name" value="C-terminal effector domain of the bipartite response regulators"/>
    <property type="match status" value="1"/>
</dbReference>
<evidence type="ECO:0000256" key="5">
    <source>
        <dbReference type="PROSITE-ProRule" id="PRU01091"/>
    </source>
</evidence>
<dbReference type="CDD" id="cd15831">
    <property type="entry name" value="BTAD"/>
    <property type="match status" value="1"/>
</dbReference>
<evidence type="ECO:0000313" key="8">
    <source>
        <dbReference type="Proteomes" id="UP000029839"/>
    </source>
</evidence>
<dbReference type="SMART" id="SM00862">
    <property type="entry name" value="Trans_reg_C"/>
    <property type="match status" value="1"/>
</dbReference>
<gene>
    <name evidence="7" type="ORF">N868_16870</name>
</gene>
<dbReference type="InterPro" id="IPR001867">
    <property type="entry name" value="OmpR/PhoB-type_DNA-bd"/>
</dbReference>
<dbReference type="Pfam" id="PF13191">
    <property type="entry name" value="AAA_16"/>
    <property type="match status" value="1"/>
</dbReference>